<evidence type="ECO:0000259" key="6">
    <source>
        <dbReference type="PROSITE" id="PS50110"/>
    </source>
</evidence>
<dbReference type="InterPro" id="IPR001789">
    <property type="entry name" value="Sig_transdc_resp-reg_receiver"/>
</dbReference>
<reference evidence="8" key="1">
    <citation type="submission" date="2016-07" db="EMBL/GenBank/DDBJ databases">
        <authorList>
            <person name="Florea S."/>
            <person name="Webb J.S."/>
            <person name="Jaromczyk J."/>
            <person name="Schardl C.L."/>
        </authorList>
    </citation>
    <scope>NUCLEOTIDE SEQUENCE [LARGE SCALE GENOMIC DNA]</scope>
    <source>
        <strain evidence="8">CY1</strain>
    </source>
</reference>
<dbReference type="PROSITE" id="PS50110">
    <property type="entry name" value="RESPONSE_REGULATORY"/>
    <property type="match status" value="1"/>
</dbReference>
<evidence type="ECO:0000256" key="3">
    <source>
        <dbReference type="ARBA" id="ARBA00023163"/>
    </source>
</evidence>
<dbReference type="CDD" id="cd17536">
    <property type="entry name" value="REC_YesN-like"/>
    <property type="match status" value="1"/>
</dbReference>
<protein>
    <recommendedName>
        <fullName evidence="9">DNA-binding response regulator</fullName>
    </recommendedName>
</protein>
<keyword evidence="4" id="KW-0597">Phosphoprotein</keyword>
<dbReference type="RefSeq" id="WP_079421444.1">
    <property type="nucleotide sequence ID" value="NZ_MBTG01000073.1"/>
</dbReference>
<comment type="caution">
    <text evidence="7">The sequence shown here is derived from an EMBL/GenBank/DDBJ whole genome shotgun (WGS) entry which is preliminary data.</text>
</comment>
<dbReference type="Proteomes" id="UP000190626">
    <property type="component" value="Unassembled WGS sequence"/>
</dbReference>
<dbReference type="Gene3D" id="1.10.10.60">
    <property type="entry name" value="Homeodomain-like"/>
    <property type="match status" value="2"/>
</dbReference>
<evidence type="ECO:0000259" key="5">
    <source>
        <dbReference type="PROSITE" id="PS01124"/>
    </source>
</evidence>
<dbReference type="SUPFAM" id="SSF52172">
    <property type="entry name" value="CheY-like"/>
    <property type="match status" value="1"/>
</dbReference>
<gene>
    <name evidence="7" type="ORF">BC351_14410</name>
</gene>
<dbReference type="SMART" id="SM00448">
    <property type="entry name" value="REC"/>
    <property type="match status" value="1"/>
</dbReference>
<feature type="domain" description="Response regulatory" evidence="6">
    <location>
        <begin position="3"/>
        <end position="120"/>
    </location>
</feature>
<dbReference type="GO" id="GO:0000160">
    <property type="term" value="P:phosphorelay signal transduction system"/>
    <property type="evidence" value="ECO:0007669"/>
    <property type="project" value="InterPro"/>
</dbReference>
<dbReference type="InterPro" id="IPR011006">
    <property type="entry name" value="CheY-like_superfamily"/>
</dbReference>
<dbReference type="PROSITE" id="PS01124">
    <property type="entry name" value="HTH_ARAC_FAMILY_2"/>
    <property type="match status" value="1"/>
</dbReference>
<dbReference type="InterPro" id="IPR020449">
    <property type="entry name" value="Tscrpt_reg_AraC-type_HTH"/>
</dbReference>
<organism evidence="7 8">
    <name type="scientific">Paenibacillus ferrarius</name>
    <dbReference type="NCBI Taxonomy" id="1469647"/>
    <lineage>
        <taxon>Bacteria</taxon>
        <taxon>Bacillati</taxon>
        <taxon>Bacillota</taxon>
        <taxon>Bacilli</taxon>
        <taxon>Bacillales</taxon>
        <taxon>Paenibacillaceae</taxon>
        <taxon>Paenibacillus</taxon>
    </lineage>
</organism>
<evidence type="ECO:0000256" key="1">
    <source>
        <dbReference type="ARBA" id="ARBA00023015"/>
    </source>
</evidence>
<dbReference type="EMBL" id="MBTG01000073">
    <property type="protein sequence ID" value="OPH46675.1"/>
    <property type="molecule type" value="Genomic_DNA"/>
</dbReference>
<name>A0A1V4H702_9BACL</name>
<feature type="modified residue" description="4-aspartylphosphate" evidence="4">
    <location>
        <position position="55"/>
    </location>
</feature>
<dbReference type="GO" id="GO:0003700">
    <property type="term" value="F:DNA-binding transcription factor activity"/>
    <property type="evidence" value="ECO:0007669"/>
    <property type="project" value="InterPro"/>
</dbReference>
<evidence type="ECO:0000313" key="7">
    <source>
        <dbReference type="EMBL" id="OPH46675.1"/>
    </source>
</evidence>
<sequence length="545" mass="62989">MLTVVLADDDCLVTEILNDSIPWADLGMQVVGIADHGRKALDLCLEHRPDILVTDIQMPFCSGLDVALELVEQDIPTKIILISGVQDFDYARLALNVKAAGYILKPIQLKEVISVLKKARDTIEMEFQREQVIQRLTSQLSENMSLMRDKFLTNLILEGMESDDDLQERLVYFNLPFKITHDITVAVAKMDEYEHRVRREGVERIQFFNFSIKNIIEQTLNNFQAGICFSTKDNEFVIIFSEEYGYEEKMNQIFEGVEQLLIDFEDISLSIGIGNCVSVKTANLSYRCACNAVSYKFYTGNNSIIHINDIIDSNTIDKISDLNHSARLNELQKLLLVEIKLGECPKVIKLFEEYYSLLSKVNQFSQEYIRGRFLELVIDAHREICETEDEVEEVNANYMVSLQSIMRVESISEIKPHVSKMLICIADYYSAKYNKKHNTLVERIKRYVNQHFKDNISLTEIASEVFMSPTYICAVFKRETGQTINEFIIEMKMNHAKKMLESTKMKIMDISEDLGYENSQYFSYSFKKYLGETPQQYRNSFAQKV</sequence>
<keyword evidence="3" id="KW-0804">Transcription</keyword>
<accession>A0A1V4H702</accession>
<evidence type="ECO:0008006" key="9">
    <source>
        <dbReference type="Google" id="ProtNLM"/>
    </source>
</evidence>
<dbReference type="Pfam" id="PF12833">
    <property type="entry name" value="HTH_18"/>
    <property type="match status" value="1"/>
</dbReference>
<dbReference type="AlphaFoldDB" id="A0A1V4H702"/>
<dbReference type="GO" id="GO:0043565">
    <property type="term" value="F:sequence-specific DNA binding"/>
    <property type="evidence" value="ECO:0007669"/>
    <property type="project" value="InterPro"/>
</dbReference>
<dbReference type="PANTHER" id="PTHR43280">
    <property type="entry name" value="ARAC-FAMILY TRANSCRIPTIONAL REGULATOR"/>
    <property type="match status" value="1"/>
</dbReference>
<dbReference type="InterPro" id="IPR009057">
    <property type="entry name" value="Homeodomain-like_sf"/>
</dbReference>
<dbReference type="InterPro" id="IPR041522">
    <property type="entry name" value="CdaR_GGDEF"/>
</dbReference>
<dbReference type="STRING" id="1469647.BC351_14410"/>
<feature type="domain" description="HTH araC/xylS-type" evidence="5">
    <location>
        <begin position="442"/>
        <end position="540"/>
    </location>
</feature>
<dbReference type="InterPro" id="IPR018060">
    <property type="entry name" value="HTH_AraC"/>
</dbReference>
<dbReference type="OrthoDB" id="9794370at2"/>
<dbReference type="Pfam" id="PF17853">
    <property type="entry name" value="GGDEF_2"/>
    <property type="match status" value="1"/>
</dbReference>
<dbReference type="Pfam" id="PF00072">
    <property type="entry name" value="Response_reg"/>
    <property type="match status" value="1"/>
</dbReference>
<dbReference type="Gene3D" id="3.40.50.2300">
    <property type="match status" value="1"/>
</dbReference>
<dbReference type="PRINTS" id="PR00032">
    <property type="entry name" value="HTHARAC"/>
</dbReference>
<evidence type="ECO:0000313" key="8">
    <source>
        <dbReference type="Proteomes" id="UP000190626"/>
    </source>
</evidence>
<evidence type="ECO:0000256" key="2">
    <source>
        <dbReference type="ARBA" id="ARBA00023125"/>
    </source>
</evidence>
<keyword evidence="8" id="KW-1185">Reference proteome</keyword>
<dbReference type="PROSITE" id="PS00041">
    <property type="entry name" value="HTH_ARAC_FAMILY_1"/>
    <property type="match status" value="1"/>
</dbReference>
<dbReference type="SMART" id="SM00342">
    <property type="entry name" value="HTH_ARAC"/>
    <property type="match status" value="1"/>
</dbReference>
<keyword evidence="2" id="KW-0238">DNA-binding</keyword>
<keyword evidence="1" id="KW-0805">Transcription regulation</keyword>
<proteinExistence type="predicted"/>
<dbReference type="PANTHER" id="PTHR43280:SF2">
    <property type="entry name" value="HTH-TYPE TRANSCRIPTIONAL REGULATOR EXSA"/>
    <property type="match status" value="1"/>
</dbReference>
<evidence type="ECO:0000256" key="4">
    <source>
        <dbReference type="PROSITE-ProRule" id="PRU00169"/>
    </source>
</evidence>
<dbReference type="SUPFAM" id="SSF46689">
    <property type="entry name" value="Homeodomain-like"/>
    <property type="match status" value="2"/>
</dbReference>
<dbReference type="InterPro" id="IPR018062">
    <property type="entry name" value="HTH_AraC-typ_CS"/>
</dbReference>